<evidence type="ECO:0000313" key="1">
    <source>
        <dbReference type="EMBL" id="DAF63695.1"/>
    </source>
</evidence>
<proteinExistence type="predicted"/>
<organism evidence="1">
    <name type="scientific">Podoviridae sp. ctz6O13</name>
    <dbReference type="NCBI Taxonomy" id="2827757"/>
    <lineage>
        <taxon>Viruses</taxon>
        <taxon>Duplodnaviria</taxon>
        <taxon>Heunggongvirae</taxon>
        <taxon>Uroviricota</taxon>
        <taxon>Caudoviricetes</taxon>
    </lineage>
</organism>
<protein>
    <submittedName>
        <fullName evidence="1">Uncharacterized protein</fullName>
    </submittedName>
</protein>
<dbReference type="EMBL" id="BK032843">
    <property type="protein sequence ID" value="DAF63695.1"/>
    <property type="molecule type" value="Genomic_DNA"/>
</dbReference>
<sequence length="97" mass="11275">MPEEKYAVVEMSDGTVSSVSLDKFLASKMTIIEECGSDRIEEKTAYWESVYHPKDEPEDALKHHYYNPIRNRHFWSAVPNPKSLRCVRHGSEYVLVD</sequence>
<name>A0A8S5TL23_9CAUD</name>
<accession>A0A8S5TL23</accession>
<reference evidence="1" key="1">
    <citation type="journal article" date="2021" name="Proc. Natl. Acad. Sci. U.S.A.">
        <title>A Catalog of Tens of Thousands of Viruses from Human Metagenomes Reveals Hidden Associations with Chronic Diseases.</title>
        <authorList>
            <person name="Tisza M.J."/>
            <person name="Buck C.B."/>
        </authorList>
    </citation>
    <scope>NUCLEOTIDE SEQUENCE</scope>
    <source>
        <strain evidence="1">Ctz6O13</strain>
    </source>
</reference>